<feature type="region of interest" description="Disordered" evidence="1">
    <location>
        <begin position="42"/>
        <end position="61"/>
    </location>
</feature>
<gene>
    <name evidence="2" type="ORF">NM203_30800</name>
</gene>
<reference evidence="2 3" key="1">
    <citation type="submission" date="2022-06" db="EMBL/GenBank/DDBJ databases">
        <title>Mycolicibacterium sp. CAU 1645 isolated from seawater.</title>
        <authorList>
            <person name="Kim W."/>
        </authorList>
    </citation>
    <scope>NUCLEOTIDE SEQUENCE [LARGE SCALE GENOMIC DNA]</scope>
    <source>
        <strain evidence="2 3">CAU 1645</strain>
    </source>
</reference>
<organism evidence="2 3">
    <name type="scientific">Mycolicibacterium arenosum</name>
    <dbReference type="NCBI Taxonomy" id="2952157"/>
    <lineage>
        <taxon>Bacteria</taxon>
        <taxon>Bacillati</taxon>
        <taxon>Actinomycetota</taxon>
        <taxon>Actinomycetes</taxon>
        <taxon>Mycobacteriales</taxon>
        <taxon>Mycobacteriaceae</taxon>
        <taxon>Mycolicibacterium</taxon>
    </lineage>
</organism>
<evidence type="ECO:0000313" key="2">
    <source>
        <dbReference type="EMBL" id="MCP9276582.1"/>
    </source>
</evidence>
<name>A0ABT1MFP5_9MYCO</name>
<dbReference type="Proteomes" id="UP001651690">
    <property type="component" value="Unassembled WGS sequence"/>
</dbReference>
<feature type="compositionally biased region" description="Polar residues" evidence="1">
    <location>
        <begin position="7"/>
        <end position="17"/>
    </location>
</feature>
<keyword evidence="3" id="KW-1185">Reference proteome</keyword>
<feature type="region of interest" description="Disordered" evidence="1">
    <location>
        <begin position="1"/>
        <end position="21"/>
    </location>
</feature>
<proteinExistence type="predicted"/>
<protein>
    <submittedName>
        <fullName evidence="2">Uncharacterized protein</fullName>
    </submittedName>
</protein>
<evidence type="ECO:0000256" key="1">
    <source>
        <dbReference type="SAM" id="MobiDB-lite"/>
    </source>
</evidence>
<dbReference type="EMBL" id="JANDBD010000018">
    <property type="protein sequence ID" value="MCP9276582.1"/>
    <property type="molecule type" value="Genomic_DNA"/>
</dbReference>
<evidence type="ECO:0000313" key="3">
    <source>
        <dbReference type="Proteomes" id="UP001651690"/>
    </source>
</evidence>
<accession>A0ABT1MFP5</accession>
<sequence length="61" mass="6887">MAEENSGIESRTTSPRHFSQRIDIVVPADFDEPLPLDEIEAWEAPAGQPQTQVARESRHDE</sequence>
<comment type="caution">
    <text evidence="2">The sequence shown here is derived from an EMBL/GenBank/DDBJ whole genome shotgun (WGS) entry which is preliminary data.</text>
</comment>
<dbReference type="RefSeq" id="WP_255064668.1">
    <property type="nucleotide sequence ID" value="NZ_JANDBD010000018.1"/>
</dbReference>